<evidence type="ECO:0000313" key="3">
    <source>
        <dbReference type="Proteomes" id="UP001501476"/>
    </source>
</evidence>
<feature type="chain" id="PRO_5047122239" description="DUF3108 domain-containing protein" evidence="1">
    <location>
        <begin position="21"/>
        <end position="251"/>
    </location>
</feature>
<evidence type="ECO:0000256" key="1">
    <source>
        <dbReference type="SAM" id="SignalP"/>
    </source>
</evidence>
<protein>
    <recommendedName>
        <fullName evidence="4">DUF3108 domain-containing protein</fullName>
    </recommendedName>
</protein>
<feature type="signal peptide" evidence="1">
    <location>
        <begin position="1"/>
        <end position="20"/>
    </location>
</feature>
<sequence length="251" mass="28568">MLKLLLPVVLLSLGVVNTHASDIRKENLGNVEGVMATAHGYWKGDQIFFRHDESLYKIMLSAYTNTGAFDADMPLQVNMSGTKNTLCSTYFLDKDYSYDEMNAFAEQYSRSKVRLLNVHQVYLNNKRLHCTFTDFDVLATRQELAEQREKEKQKVIQEREGFSFEGDLDVQVPYLTLRFKGVNTPRVLDGEITTETLHHYCGNTIPYTQAMKKEQLLEIRQGLKQSGGKAKLNRLKISSGKCTVEEVVPVG</sequence>
<proteinExistence type="predicted"/>
<dbReference type="Proteomes" id="UP001501476">
    <property type="component" value="Unassembled WGS sequence"/>
</dbReference>
<organism evidence="2 3">
    <name type="scientific">Methylophaga marina</name>
    <dbReference type="NCBI Taxonomy" id="45495"/>
    <lineage>
        <taxon>Bacteria</taxon>
        <taxon>Pseudomonadati</taxon>
        <taxon>Pseudomonadota</taxon>
        <taxon>Gammaproteobacteria</taxon>
        <taxon>Thiotrichales</taxon>
        <taxon>Piscirickettsiaceae</taxon>
        <taxon>Methylophaga</taxon>
    </lineage>
</organism>
<dbReference type="RefSeq" id="WP_286304338.1">
    <property type="nucleotide sequence ID" value="NZ_AP027741.1"/>
</dbReference>
<evidence type="ECO:0000313" key="2">
    <source>
        <dbReference type="EMBL" id="GAA0229365.1"/>
    </source>
</evidence>
<reference evidence="2 3" key="1">
    <citation type="journal article" date="2019" name="Int. J. Syst. Evol. Microbiol.">
        <title>The Global Catalogue of Microorganisms (GCM) 10K type strain sequencing project: providing services to taxonomists for standard genome sequencing and annotation.</title>
        <authorList>
            <consortium name="The Broad Institute Genomics Platform"/>
            <consortium name="The Broad Institute Genome Sequencing Center for Infectious Disease"/>
            <person name="Wu L."/>
            <person name="Ma J."/>
        </authorList>
    </citation>
    <scope>NUCLEOTIDE SEQUENCE [LARGE SCALE GENOMIC DNA]</scope>
    <source>
        <strain evidence="2 3">JCM 6886</strain>
    </source>
</reference>
<gene>
    <name evidence="2" type="ORF">GCM10008964_20970</name>
</gene>
<evidence type="ECO:0008006" key="4">
    <source>
        <dbReference type="Google" id="ProtNLM"/>
    </source>
</evidence>
<keyword evidence="3" id="KW-1185">Reference proteome</keyword>
<dbReference type="EMBL" id="BAAADG010000007">
    <property type="protein sequence ID" value="GAA0229365.1"/>
    <property type="molecule type" value="Genomic_DNA"/>
</dbReference>
<name>A0ABN0TSX2_9GAMM</name>
<comment type="caution">
    <text evidence="2">The sequence shown here is derived from an EMBL/GenBank/DDBJ whole genome shotgun (WGS) entry which is preliminary data.</text>
</comment>
<accession>A0ABN0TSX2</accession>
<keyword evidence="1" id="KW-0732">Signal</keyword>